<comment type="caution">
    <text evidence="1">The sequence shown here is derived from an EMBL/GenBank/DDBJ whole genome shotgun (WGS) entry which is preliminary data.</text>
</comment>
<sequence length="397" mass="44076">MSQRIGLNDEFFAAVESVPTLEEAVDTSRHADVPGDWWVVIADIAGSTEAIARGQYKQVNTVGVACIAAVLNLDRSLALPYMFGGDGATLAIPDRLRARAEAALRGAQRMARDAFGLVLRVGLVRVSELQAQGMRVRASKVRLSPQVDLPVLSGRGWEEAERRTKAGEAVCLLDADAEPAEADFSGFECRWQNVPARKGVKLSLIVLGRSPDPLLNQQAIRETLQKVSEMVGDDAASHPLDLAGLRIHFGRLGLTVEPRVRTWGQGAWARWRYVGHLLFVNLAALYVFFKYRRQPDTVWGRYRRDLIRQSDRRKFDGALRMVLDASAEQVASLRQWLEAQRRAGRLVYGMHQSDAALITCIVHSYDGRHVHFVDGADGGYALAARELKAQLQDVRRT</sequence>
<evidence type="ECO:0000313" key="2">
    <source>
        <dbReference type="Proteomes" id="UP000295510"/>
    </source>
</evidence>
<gene>
    <name evidence="1" type="ORF">DFR43_10964</name>
</gene>
<accession>A0A4R6UH64</accession>
<dbReference type="Proteomes" id="UP000295510">
    <property type="component" value="Unassembled WGS sequence"/>
</dbReference>
<dbReference type="AlphaFoldDB" id="A0A4R6UH64"/>
<name>A0A4R6UH64_9BURK</name>
<evidence type="ECO:0000313" key="1">
    <source>
        <dbReference type="EMBL" id="TDQ42494.1"/>
    </source>
</evidence>
<dbReference type="InterPro" id="IPR021445">
    <property type="entry name" value="DUF3095"/>
</dbReference>
<dbReference type="Pfam" id="PF11294">
    <property type="entry name" value="DUF3095"/>
    <property type="match status" value="1"/>
</dbReference>
<keyword evidence="2" id="KW-1185">Reference proteome</keyword>
<proteinExistence type="predicted"/>
<dbReference type="EMBL" id="SNYL01000009">
    <property type="protein sequence ID" value="TDQ42494.1"/>
    <property type="molecule type" value="Genomic_DNA"/>
</dbReference>
<organism evidence="1 2">
    <name type="scientific">Tepidicella xavieri</name>
    <dbReference type="NCBI Taxonomy" id="360241"/>
    <lineage>
        <taxon>Bacteria</taxon>
        <taxon>Pseudomonadati</taxon>
        <taxon>Pseudomonadota</taxon>
        <taxon>Betaproteobacteria</taxon>
        <taxon>Burkholderiales</taxon>
        <taxon>Tepidicella</taxon>
    </lineage>
</organism>
<protein>
    <submittedName>
        <fullName evidence="1">DUF3095 family protein</fullName>
    </submittedName>
</protein>
<dbReference type="RefSeq" id="WP_164499721.1">
    <property type="nucleotide sequence ID" value="NZ_SNYL01000009.1"/>
</dbReference>
<reference evidence="1 2" key="1">
    <citation type="submission" date="2019-03" db="EMBL/GenBank/DDBJ databases">
        <title>Genomic Encyclopedia of Type Strains, Phase IV (KMG-IV): sequencing the most valuable type-strain genomes for metagenomic binning, comparative biology and taxonomic classification.</title>
        <authorList>
            <person name="Goeker M."/>
        </authorList>
    </citation>
    <scope>NUCLEOTIDE SEQUENCE [LARGE SCALE GENOMIC DNA]</scope>
    <source>
        <strain evidence="1 2">DSM 19605</strain>
    </source>
</reference>